<evidence type="ECO:0000256" key="4">
    <source>
        <dbReference type="ARBA" id="ARBA00022475"/>
    </source>
</evidence>
<evidence type="ECO:0000313" key="21">
    <source>
        <dbReference type="Proteomes" id="UP001595478"/>
    </source>
</evidence>
<comment type="catalytic activity">
    <reaction evidence="16 18">
        <text>[protein]-dithiol + NAD(+) = [protein]-disulfide + NADH + H(+)</text>
        <dbReference type="Rhea" id="RHEA:18749"/>
        <dbReference type="Rhea" id="RHEA-COMP:10593"/>
        <dbReference type="Rhea" id="RHEA-COMP:10594"/>
        <dbReference type="ChEBI" id="CHEBI:15378"/>
        <dbReference type="ChEBI" id="CHEBI:29950"/>
        <dbReference type="ChEBI" id="CHEBI:50058"/>
        <dbReference type="ChEBI" id="CHEBI:57540"/>
        <dbReference type="ChEBI" id="CHEBI:57945"/>
        <dbReference type="EC" id="1.8.1.8"/>
    </reaction>
</comment>
<organism evidence="20 21">
    <name type="scientific">Agaribacter flavus</name>
    <dbReference type="NCBI Taxonomy" id="1902781"/>
    <lineage>
        <taxon>Bacteria</taxon>
        <taxon>Pseudomonadati</taxon>
        <taxon>Pseudomonadota</taxon>
        <taxon>Gammaproteobacteria</taxon>
        <taxon>Alteromonadales</taxon>
        <taxon>Alteromonadaceae</taxon>
        <taxon>Agaribacter</taxon>
    </lineage>
</organism>
<accession>A0ABV7FQQ7</accession>
<keyword evidence="12 18" id="KW-0520">NAD</keyword>
<evidence type="ECO:0000256" key="13">
    <source>
        <dbReference type="ARBA" id="ARBA00023136"/>
    </source>
</evidence>
<evidence type="ECO:0000256" key="10">
    <source>
        <dbReference type="ARBA" id="ARBA00022989"/>
    </source>
</evidence>
<evidence type="ECO:0000256" key="1">
    <source>
        <dbReference type="ARBA" id="ARBA00004429"/>
    </source>
</evidence>
<evidence type="ECO:0000256" key="8">
    <source>
        <dbReference type="ARBA" id="ARBA00022748"/>
    </source>
</evidence>
<keyword evidence="21" id="KW-1185">Reference proteome</keyword>
<evidence type="ECO:0000259" key="19">
    <source>
        <dbReference type="PROSITE" id="PS51352"/>
    </source>
</evidence>
<keyword evidence="9 18" id="KW-0249">Electron transport</keyword>
<dbReference type="PANTHER" id="PTHR32234:SF0">
    <property type="entry name" value="THIOL:DISULFIDE INTERCHANGE PROTEIN DSBD"/>
    <property type="match status" value="1"/>
</dbReference>
<comment type="function">
    <text evidence="18">Required to facilitate the formation of correct disulfide bonds in some periplasmic proteins and for the assembly of the periplasmic c-type cytochromes. Acts by transferring electrons from cytoplasmic thioredoxin to the periplasm. This transfer involves a cascade of disulfide bond formation and reduction steps.</text>
</comment>
<proteinExistence type="inferred from homology"/>
<feature type="transmembrane region" description="Helical" evidence="18">
    <location>
        <begin position="429"/>
        <end position="445"/>
    </location>
</feature>
<keyword evidence="14 18" id="KW-1015">Disulfide bond</keyword>
<keyword evidence="7" id="KW-0732">Signal</keyword>
<dbReference type="PANTHER" id="PTHR32234">
    <property type="entry name" value="THIOL:DISULFIDE INTERCHANGE PROTEIN DSBD"/>
    <property type="match status" value="1"/>
</dbReference>
<feature type="transmembrane region" description="Helical" evidence="18">
    <location>
        <begin position="248"/>
        <end position="272"/>
    </location>
</feature>
<evidence type="ECO:0000256" key="5">
    <source>
        <dbReference type="ARBA" id="ARBA00022519"/>
    </source>
</evidence>
<dbReference type="Proteomes" id="UP001595478">
    <property type="component" value="Unassembled WGS sequence"/>
</dbReference>
<feature type="disulfide bond" description="Redox-active" evidence="18">
    <location>
        <begin position="142"/>
        <end position="148"/>
    </location>
</feature>
<protein>
    <recommendedName>
        <fullName evidence="18">Thiol:disulfide interchange protein DsbD</fullName>
        <ecNumber evidence="18">1.8.1.8</ecNumber>
    </recommendedName>
    <alternativeName>
        <fullName evidence="18">Protein-disulfide reductase</fullName>
        <shortName evidence="18">Disulfide reductase</shortName>
    </alternativeName>
</protein>
<evidence type="ECO:0000313" key="20">
    <source>
        <dbReference type="EMBL" id="MFC3122672.1"/>
    </source>
</evidence>
<feature type="transmembrane region" description="Helical" evidence="18">
    <location>
        <begin position="363"/>
        <end position="386"/>
    </location>
</feature>
<keyword evidence="8 18" id="KW-0201">Cytochrome c-type biogenesis</keyword>
<keyword evidence="15 18" id="KW-0676">Redox-active center</keyword>
<evidence type="ECO:0000256" key="11">
    <source>
        <dbReference type="ARBA" id="ARBA00023002"/>
    </source>
</evidence>
<gene>
    <name evidence="18" type="primary">dsbD</name>
    <name evidence="20" type="ORF">ACFOHL_13695</name>
</gene>
<dbReference type="EMBL" id="JBHRSW010000029">
    <property type="protein sequence ID" value="MFC3122672.1"/>
    <property type="molecule type" value="Genomic_DNA"/>
</dbReference>
<dbReference type="PROSITE" id="PS51352">
    <property type="entry name" value="THIOREDOXIN_2"/>
    <property type="match status" value="1"/>
</dbReference>
<feature type="transmembrane region" description="Helical" evidence="18">
    <location>
        <begin position="327"/>
        <end position="357"/>
    </location>
</feature>
<evidence type="ECO:0000256" key="2">
    <source>
        <dbReference type="ARBA" id="ARBA00007241"/>
    </source>
</evidence>
<dbReference type="HAMAP" id="MF_00399">
    <property type="entry name" value="DbsD"/>
    <property type="match status" value="1"/>
</dbReference>
<evidence type="ECO:0000256" key="9">
    <source>
        <dbReference type="ARBA" id="ARBA00022982"/>
    </source>
</evidence>
<evidence type="ECO:0000256" key="12">
    <source>
        <dbReference type="ARBA" id="ARBA00023027"/>
    </source>
</evidence>
<keyword evidence="10 18" id="KW-1133">Transmembrane helix</keyword>
<comment type="catalytic activity">
    <reaction evidence="17 18">
        <text>[protein]-dithiol + NADP(+) = [protein]-disulfide + NADPH + H(+)</text>
        <dbReference type="Rhea" id="RHEA:18753"/>
        <dbReference type="Rhea" id="RHEA-COMP:10593"/>
        <dbReference type="Rhea" id="RHEA-COMP:10594"/>
        <dbReference type="ChEBI" id="CHEBI:15378"/>
        <dbReference type="ChEBI" id="CHEBI:29950"/>
        <dbReference type="ChEBI" id="CHEBI:50058"/>
        <dbReference type="ChEBI" id="CHEBI:57783"/>
        <dbReference type="ChEBI" id="CHEBI:58349"/>
        <dbReference type="EC" id="1.8.1.8"/>
    </reaction>
</comment>
<dbReference type="InterPro" id="IPR036929">
    <property type="entry name" value="DsbDN_sf"/>
</dbReference>
<dbReference type="InterPro" id="IPR035671">
    <property type="entry name" value="DsbD_gamma"/>
</dbReference>
<comment type="caution">
    <text evidence="20">The sequence shown here is derived from an EMBL/GenBank/DDBJ whole genome shotgun (WGS) entry which is preliminary data.</text>
</comment>
<evidence type="ECO:0000256" key="14">
    <source>
        <dbReference type="ARBA" id="ARBA00023157"/>
    </source>
</evidence>
<dbReference type="InterPro" id="IPR028250">
    <property type="entry name" value="DsbDN"/>
</dbReference>
<dbReference type="InterPro" id="IPR036249">
    <property type="entry name" value="Thioredoxin-like_sf"/>
</dbReference>
<dbReference type="Gene3D" id="2.60.40.1250">
    <property type="entry name" value="Thiol:disulfide interchange protein DsbD, N-terminal domain"/>
    <property type="match status" value="1"/>
</dbReference>
<dbReference type="Pfam" id="PF13899">
    <property type="entry name" value="Thioredoxin_7"/>
    <property type="match status" value="1"/>
</dbReference>
<evidence type="ECO:0000256" key="17">
    <source>
        <dbReference type="ARBA" id="ARBA00047804"/>
    </source>
</evidence>
<dbReference type="InterPro" id="IPR013766">
    <property type="entry name" value="Thioredoxin_domain"/>
</dbReference>
<feature type="domain" description="Thioredoxin" evidence="19">
    <location>
        <begin position="463"/>
        <end position="617"/>
    </location>
</feature>
<name>A0ABV7FQQ7_9ALTE</name>
<feature type="transmembrane region" description="Helical" evidence="18">
    <location>
        <begin position="398"/>
        <end position="417"/>
    </location>
</feature>
<evidence type="ECO:0000256" key="6">
    <source>
        <dbReference type="ARBA" id="ARBA00022692"/>
    </source>
</evidence>
<dbReference type="PROSITE" id="PS00194">
    <property type="entry name" value="THIOREDOXIN_1"/>
    <property type="match status" value="1"/>
</dbReference>
<keyword evidence="6 18" id="KW-0812">Transmembrane</keyword>
<comment type="caution">
    <text evidence="18">Lacks conserved residue(s) required for the propagation of feature annotation.</text>
</comment>
<keyword evidence="5 18" id="KW-0997">Cell inner membrane</keyword>
<comment type="subcellular location">
    <subcellularLocation>
        <location evidence="1 18">Cell inner membrane</location>
        <topology evidence="1 18">Multi-pass membrane protein</topology>
    </subcellularLocation>
</comment>
<dbReference type="SUPFAM" id="SSF52833">
    <property type="entry name" value="Thioredoxin-like"/>
    <property type="match status" value="1"/>
</dbReference>
<evidence type="ECO:0000256" key="7">
    <source>
        <dbReference type="ARBA" id="ARBA00022729"/>
    </source>
</evidence>
<dbReference type="EC" id="1.8.1.8" evidence="18"/>
<reference evidence="21" key="1">
    <citation type="journal article" date="2019" name="Int. J. Syst. Evol. Microbiol.">
        <title>The Global Catalogue of Microorganisms (GCM) 10K type strain sequencing project: providing services to taxonomists for standard genome sequencing and annotation.</title>
        <authorList>
            <consortium name="The Broad Institute Genomics Platform"/>
            <consortium name="The Broad Institute Genome Sequencing Center for Infectious Disease"/>
            <person name="Wu L."/>
            <person name="Ma J."/>
        </authorList>
    </citation>
    <scope>NUCLEOTIDE SEQUENCE [LARGE SCALE GENOMIC DNA]</scope>
    <source>
        <strain evidence="21">KCTC 52473</strain>
    </source>
</reference>
<keyword evidence="3 18" id="KW-0813">Transport</keyword>
<sequence length="618" mass="68219">MRQQQVVKQLEPLSFSKLLFVFILFFGLMNAAKTQAQIAPESLFSDAPTFLKVEEAFVFDFEQRDDELVIKWQIADGYYLYKKQFKTKVESAELGEPIFQEGIEIEDEFFGISEVFYHATEIVYPIKYAEADSVVKLRFQGCAEAGLCYPPTTQVIYLNSVNTANDSVTDANKPVQSATNDSNEAVKSTQFTLAEQLLSDQSLFISLGVLLLLGIGLAFTPCVYPMYPIISSIVIGKGREQISLSNAFILAFVYVQGMAITYSIIGLVVASAGVQFQAMLQHPVLLSIFILLFILLSLAMFGLYEIQLPAKWQEKLNNLSNNQKRGNLIGVFVMGVISGLVASPCTTAPLTAILLVVAQSESLIFGFTALYALSLGMGIPLILFAMTGGKLLPKAGQWMNVVKVVFGFMMLTVAILFVERIFVSDLTTLLWSALGLGLFGYLYTVNQNTTSSFAKGVRSTIVIFGLVYASIYSLQSIEKTIGIQVGLNTHTIDSAAHPEFIIVKNLSDFEEKLAAANAEGKSVMLDLYADWCVACKEFEKYTFPSPKVVDALQDTVWMQIDLTDNTEANIAFQTHFRILGLPTILFFDNTGSELSEARVTGFMKAEPFAQHVKAALKK</sequence>
<dbReference type="InterPro" id="IPR022910">
    <property type="entry name" value="Thiol_diS_interchange_DbsD"/>
</dbReference>
<dbReference type="Pfam" id="PF11412">
    <property type="entry name" value="DsbD_N"/>
    <property type="match status" value="1"/>
</dbReference>
<evidence type="ECO:0000256" key="16">
    <source>
        <dbReference type="ARBA" id="ARBA00047388"/>
    </source>
</evidence>
<keyword evidence="4 18" id="KW-1003">Cell membrane</keyword>
<dbReference type="Pfam" id="PF02683">
    <property type="entry name" value="DsbD_TM"/>
    <property type="match status" value="1"/>
</dbReference>
<feature type="transmembrane region" description="Helical" evidence="18">
    <location>
        <begin position="284"/>
        <end position="306"/>
    </location>
</feature>
<dbReference type="InterPro" id="IPR003834">
    <property type="entry name" value="Cyt_c_assmbl_TM_dom"/>
</dbReference>
<evidence type="ECO:0000256" key="3">
    <source>
        <dbReference type="ARBA" id="ARBA00022448"/>
    </source>
</evidence>
<dbReference type="InterPro" id="IPR017937">
    <property type="entry name" value="Thioredoxin_CS"/>
</dbReference>
<dbReference type="GO" id="GO:0047134">
    <property type="term" value="F:protein-disulfide reductase [NAD(P)H] activity"/>
    <property type="evidence" value="ECO:0007669"/>
    <property type="project" value="UniProtKB-EC"/>
</dbReference>
<dbReference type="CDD" id="cd02953">
    <property type="entry name" value="DsbDgamma"/>
    <property type="match status" value="1"/>
</dbReference>
<feature type="transmembrane region" description="Helical" evidence="18">
    <location>
        <begin position="203"/>
        <end position="227"/>
    </location>
</feature>
<keyword evidence="13 18" id="KW-0472">Membrane</keyword>
<dbReference type="NCBIfam" id="NF001419">
    <property type="entry name" value="PRK00293.1"/>
    <property type="match status" value="1"/>
</dbReference>
<dbReference type="Gene3D" id="3.40.30.10">
    <property type="entry name" value="Glutaredoxin"/>
    <property type="match status" value="1"/>
</dbReference>
<feature type="disulfide bond" description="Redox-active" evidence="18">
    <location>
        <begin position="532"/>
        <end position="535"/>
    </location>
</feature>
<evidence type="ECO:0000256" key="18">
    <source>
        <dbReference type="HAMAP-Rule" id="MF_00399"/>
    </source>
</evidence>
<evidence type="ECO:0000256" key="15">
    <source>
        <dbReference type="ARBA" id="ARBA00023284"/>
    </source>
</evidence>
<dbReference type="RefSeq" id="WP_376920794.1">
    <property type="nucleotide sequence ID" value="NZ_JBHRSW010000029.1"/>
</dbReference>
<feature type="transmembrane region" description="Helical" evidence="18">
    <location>
        <begin position="457"/>
        <end position="474"/>
    </location>
</feature>
<comment type="similarity">
    <text evidence="2 18">Belongs to the thioredoxin family. DsbD subfamily.</text>
</comment>
<keyword evidence="11 18" id="KW-0560">Oxidoreductase</keyword>
<dbReference type="SUPFAM" id="SSF74863">
    <property type="entry name" value="Thiol:disulfide interchange protein DsbD, N-terminal domain (DsbD-alpha)"/>
    <property type="match status" value="1"/>
</dbReference>